<evidence type="ECO:0000313" key="2">
    <source>
        <dbReference type="Proteomes" id="UP000289738"/>
    </source>
</evidence>
<reference evidence="1 2" key="1">
    <citation type="submission" date="2019-01" db="EMBL/GenBank/DDBJ databases">
        <title>Sequencing of cultivated peanut Arachis hypogaea provides insights into genome evolution and oil improvement.</title>
        <authorList>
            <person name="Chen X."/>
        </authorList>
    </citation>
    <scope>NUCLEOTIDE SEQUENCE [LARGE SCALE GENOMIC DNA]</scope>
    <source>
        <strain evidence="2">cv. Fuhuasheng</strain>
        <tissue evidence="1">Leaves</tissue>
    </source>
</reference>
<proteinExistence type="predicted"/>
<gene>
    <name evidence="1" type="ORF">Ahy_B08g094101</name>
</gene>
<sequence>MFPELLRELKPDELETHSGFWLCHLGLSHSNLEPEAMVLMQQTYPDSLDLQQKTSYQQWVTLPRPEPEQEP</sequence>
<organism evidence="1 2">
    <name type="scientific">Arachis hypogaea</name>
    <name type="common">Peanut</name>
    <dbReference type="NCBI Taxonomy" id="3818"/>
    <lineage>
        <taxon>Eukaryota</taxon>
        <taxon>Viridiplantae</taxon>
        <taxon>Streptophyta</taxon>
        <taxon>Embryophyta</taxon>
        <taxon>Tracheophyta</taxon>
        <taxon>Spermatophyta</taxon>
        <taxon>Magnoliopsida</taxon>
        <taxon>eudicotyledons</taxon>
        <taxon>Gunneridae</taxon>
        <taxon>Pentapetalae</taxon>
        <taxon>rosids</taxon>
        <taxon>fabids</taxon>
        <taxon>Fabales</taxon>
        <taxon>Fabaceae</taxon>
        <taxon>Papilionoideae</taxon>
        <taxon>50 kb inversion clade</taxon>
        <taxon>dalbergioids sensu lato</taxon>
        <taxon>Dalbergieae</taxon>
        <taxon>Pterocarpus clade</taxon>
        <taxon>Arachis</taxon>
    </lineage>
</organism>
<accession>A0A444Y841</accession>
<evidence type="ECO:0000313" key="1">
    <source>
        <dbReference type="EMBL" id="RYQ98027.1"/>
    </source>
</evidence>
<dbReference type="EMBL" id="SDMP01000018">
    <property type="protein sequence ID" value="RYQ98027.1"/>
    <property type="molecule type" value="Genomic_DNA"/>
</dbReference>
<protein>
    <submittedName>
        <fullName evidence="1">Uncharacterized protein</fullName>
    </submittedName>
</protein>
<keyword evidence="2" id="KW-1185">Reference proteome</keyword>
<name>A0A444Y841_ARAHY</name>
<dbReference type="AlphaFoldDB" id="A0A444Y841"/>
<dbReference type="Proteomes" id="UP000289738">
    <property type="component" value="Chromosome B08"/>
</dbReference>
<comment type="caution">
    <text evidence="1">The sequence shown here is derived from an EMBL/GenBank/DDBJ whole genome shotgun (WGS) entry which is preliminary data.</text>
</comment>